<organism evidence="2 3">
    <name type="scientific">Nocardia coubleae</name>
    <dbReference type="NCBI Taxonomy" id="356147"/>
    <lineage>
        <taxon>Bacteria</taxon>
        <taxon>Bacillati</taxon>
        <taxon>Actinomycetota</taxon>
        <taxon>Actinomycetes</taxon>
        <taxon>Mycobacteriales</taxon>
        <taxon>Nocardiaceae</taxon>
        <taxon>Nocardia</taxon>
    </lineage>
</organism>
<reference evidence="2 3" key="1">
    <citation type="submission" date="2020-04" db="EMBL/GenBank/DDBJ databases">
        <title>MicrobeNet Type strains.</title>
        <authorList>
            <person name="Nicholson A.C."/>
        </authorList>
    </citation>
    <scope>NUCLEOTIDE SEQUENCE [LARGE SCALE GENOMIC DNA]</scope>
    <source>
        <strain evidence="2 3">DSM 44960</strain>
    </source>
</reference>
<feature type="region of interest" description="Disordered" evidence="1">
    <location>
        <begin position="138"/>
        <end position="157"/>
    </location>
</feature>
<dbReference type="Proteomes" id="UP000572007">
    <property type="component" value="Unassembled WGS sequence"/>
</dbReference>
<keyword evidence="3" id="KW-1185">Reference proteome</keyword>
<protein>
    <submittedName>
        <fullName evidence="2">SHOCT domain-containing protein</fullName>
    </submittedName>
</protein>
<dbReference type="EMBL" id="JAAXOM010000008">
    <property type="protein sequence ID" value="NKX90946.1"/>
    <property type="molecule type" value="Genomic_DNA"/>
</dbReference>
<name>A0A846WE43_9NOCA</name>
<sequence length="364" mass="39851">MTPQLAPKVKEKTAAQWMEALPPYLYPGELVWALARLNGLKPIMDGLAITNARVIGFAKHELRAGGDPAFQVDADTIAAFGIEKKFTGSVLTVTKRDRQVVKFPLLGNEEDNKFVAYFVDCLQKAGFPPAIREAITNAASDNPGNAPRGGWMHSHQRQVKESRRNEIVVIGAALKDVHWRAIDDHSGPDEVPWFILSCDADGLLAAFEDRLIIAKVGFNASMMAGSLGGGRITTFPYPGITNIEYNSGLLMGVLEVLTPSYQGSRNHDYWRSFLKNPNNTDNNPRALSNTIPVPRPLYDQALPQLNTLQSKISASKRPPASQSPSPPASLLAEEIQRLANLHAQGLLTDVEFTAAKQAAIRTHR</sequence>
<evidence type="ECO:0000313" key="3">
    <source>
        <dbReference type="Proteomes" id="UP000572007"/>
    </source>
</evidence>
<gene>
    <name evidence="2" type="ORF">HGA10_27045</name>
</gene>
<evidence type="ECO:0000313" key="2">
    <source>
        <dbReference type="EMBL" id="NKX90946.1"/>
    </source>
</evidence>
<accession>A0A846WE43</accession>
<dbReference type="RefSeq" id="WP_157105108.1">
    <property type="nucleotide sequence ID" value="NZ_JAAXOM010000008.1"/>
</dbReference>
<dbReference type="AlphaFoldDB" id="A0A846WE43"/>
<proteinExistence type="predicted"/>
<comment type="caution">
    <text evidence="2">The sequence shown here is derived from an EMBL/GenBank/DDBJ whole genome shotgun (WGS) entry which is preliminary data.</text>
</comment>
<evidence type="ECO:0000256" key="1">
    <source>
        <dbReference type="SAM" id="MobiDB-lite"/>
    </source>
</evidence>